<feature type="non-terminal residue" evidence="1">
    <location>
        <position position="75"/>
    </location>
</feature>
<reference evidence="1" key="1">
    <citation type="submission" date="2019-04" db="EMBL/GenBank/DDBJ databases">
        <authorList>
            <person name="Alioto T."/>
            <person name="Alioto T."/>
        </authorList>
    </citation>
    <scope>NUCLEOTIDE SEQUENCE [LARGE SCALE GENOMIC DNA]</scope>
</reference>
<accession>A0A5E4D0L7</accession>
<dbReference type="PANTHER" id="PTHR47315">
    <property type="entry name" value="FIBROUS SHEATH INTERACTING PROTEIN 2"/>
    <property type="match status" value="1"/>
</dbReference>
<dbReference type="InterPro" id="IPR038891">
    <property type="entry name" value="FSIP2"/>
</dbReference>
<evidence type="ECO:0000313" key="1">
    <source>
        <dbReference type="EMBL" id="VTJ87633.1"/>
    </source>
</evidence>
<keyword evidence="2" id="KW-1185">Reference proteome</keyword>
<comment type="caution">
    <text evidence="1">The sequence shown here is derived from an EMBL/GenBank/DDBJ whole genome shotgun (WGS) entry which is preliminary data.</text>
</comment>
<evidence type="ECO:0000313" key="2">
    <source>
        <dbReference type="Proteomes" id="UP000335636"/>
    </source>
</evidence>
<dbReference type="EMBL" id="CABDUW010002667">
    <property type="protein sequence ID" value="VTJ87633.1"/>
    <property type="molecule type" value="Genomic_DNA"/>
</dbReference>
<gene>
    <name evidence="1" type="ORF">MONAX_5E022553</name>
</gene>
<dbReference type="Proteomes" id="UP000335636">
    <property type="component" value="Unassembled WGS sequence"/>
</dbReference>
<organism evidence="1 2">
    <name type="scientific">Marmota monax</name>
    <name type="common">Woodchuck</name>
    <dbReference type="NCBI Taxonomy" id="9995"/>
    <lineage>
        <taxon>Eukaryota</taxon>
        <taxon>Metazoa</taxon>
        <taxon>Chordata</taxon>
        <taxon>Craniata</taxon>
        <taxon>Vertebrata</taxon>
        <taxon>Euteleostomi</taxon>
        <taxon>Mammalia</taxon>
        <taxon>Eutheria</taxon>
        <taxon>Euarchontoglires</taxon>
        <taxon>Glires</taxon>
        <taxon>Rodentia</taxon>
        <taxon>Sciuromorpha</taxon>
        <taxon>Sciuridae</taxon>
        <taxon>Xerinae</taxon>
        <taxon>Marmotini</taxon>
        <taxon>Marmota</taxon>
    </lineage>
</organism>
<dbReference type="PANTHER" id="PTHR47315:SF3">
    <property type="entry name" value="FIBROUS SHEATH-INTERACTING PROTEIN 2-LIKE"/>
    <property type="match status" value="1"/>
</dbReference>
<dbReference type="AlphaFoldDB" id="A0A5E4D0L7"/>
<proteinExistence type="predicted"/>
<sequence>MELYLRACSKAANVAATKTGSSSLAADSQQCGDGVHKTQFPGVGASQLLDLPLGVKLPVIPGSNTVFFTTNISEK</sequence>
<name>A0A5E4D0L7_MARMO</name>
<protein>
    <submittedName>
        <fullName evidence="1">Uncharacterized protein</fullName>
    </submittedName>
</protein>